<dbReference type="OrthoDB" id="5298127at2"/>
<keyword evidence="1" id="KW-1133">Transmembrane helix</keyword>
<evidence type="ECO:0000256" key="1">
    <source>
        <dbReference type="SAM" id="Phobius"/>
    </source>
</evidence>
<evidence type="ECO:0000313" key="2">
    <source>
        <dbReference type="EMBL" id="CUA95097.1"/>
    </source>
</evidence>
<keyword evidence="3" id="KW-1185">Reference proteome</keyword>
<dbReference type="STRING" id="339866.GCA_001418255_00859"/>
<gene>
    <name evidence="2" type="ORF">Ga0061069_102335</name>
</gene>
<feature type="transmembrane region" description="Helical" evidence="1">
    <location>
        <begin position="29"/>
        <end position="48"/>
    </location>
</feature>
<evidence type="ECO:0000313" key="3">
    <source>
        <dbReference type="Proteomes" id="UP000183649"/>
    </source>
</evidence>
<dbReference type="EMBL" id="CYHF01000002">
    <property type="protein sequence ID" value="CUA95097.1"/>
    <property type="molecule type" value="Genomic_DNA"/>
</dbReference>
<dbReference type="NCBIfam" id="TIGR02523">
    <property type="entry name" value="type_IV_pilV"/>
    <property type="match status" value="1"/>
</dbReference>
<dbReference type="Proteomes" id="UP000183649">
    <property type="component" value="Unassembled WGS sequence"/>
</dbReference>
<organism evidence="2 3">
    <name type="scientific">Thiomonas bhubaneswarensis</name>
    <dbReference type="NCBI Taxonomy" id="339866"/>
    <lineage>
        <taxon>Bacteria</taxon>
        <taxon>Pseudomonadati</taxon>
        <taxon>Pseudomonadota</taxon>
        <taxon>Betaproteobacteria</taxon>
        <taxon>Burkholderiales</taxon>
        <taxon>Thiomonas</taxon>
    </lineage>
</organism>
<proteinExistence type="predicted"/>
<dbReference type="InterPro" id="IPR013362">
    <property type="entry name" value="Pilus_4_PilV"/>
</dbReference>
<keyword evidence="1" id="KW-0812">Transmembrane</keyword>
<keyword evidence="1" id="KW-0472">Membrane</keyword>
<dbReference type="RefSeq" id="WP_072242968.1">
    <property type="nucleotide sequence ID" value="NZ_CYHF01000002.1"/>
</dbReference>
<dbReference type="AlphaFoldDB" id="A0A0K6HVQ8"/>
<name>A0A0K6HVQ8_9BURK</name>
<accession>A0A0K6HVQ8</accession>
<sequence length="175" mass="17986">MRNLTPANDKPGLHSHGAKRQYGAGLLEILIAVLVLSIGFIGMSTLLVRSMTNNNSAMAHTQTTVVSYGILDAMRANRDAALNGDYDSTASFSSSNGSPDCSLSGSVSGRPKTEIQAWCLGSGGTTPDGLAALGNGASGQIDCTSQGDCTVTITFDDSRATAGSSTQTYVTKAML</sequence>
<protein>
    <submittedName>
        <fullName evidence="2">Type IV pilus modification protein PilV</fullName>
    </submittedName>
</protein>
<reference evidence="3" key="1">
    <citation type="submission" date="2015-08" db="EMBL/GenBank/DDBJ databases">
        <authorList>
            <person name="Varghese N."/>
        </authorList>
    </citation>
    <scope>NUCLEOTIDE SEQUENCE [LARGE SCALE GENOMIC DNA]</scope>
    <source>
        <strain evidence="3">DSM 18181</strain>
    </source>
</reference>